<dbReference type="SUPFAM" id="SSF47005">
    <property type="entry name" value="Peripheral subunit-binding domain of 2-oxo acid dehydrogenase complex"/>
    <property type="match status" value="1"/>
</dbReference>
<keyword evidence="4 8" id="KW-0808">Transferase</keyword>
<dbReference type="Gene3D" id="2.40.50.100">
    <property type="match status" value="1"/>
</dbReference>
<dbReference type="InterPro" id="IPR000089">
    <property type="entry name" value="Biotin_lipoyl"/>
</dbReference>
<evidence type="ECO:0000259" key="7">
    <source>
        <dbReference type="PROSITE" id="PS51826"/>
    </source>
</evidence>
<comment type="cofactor">
    <cofactor evidence="1 4">
        <name>(R)-lipoate</name>
        <dbReference type="ChEBI" id="CHEBI:83088"/>
    </cofactor>
</comment>
<dbReference type="Gene3D" id="4.10.320.10">
    <property type="entry name" value="E3-binding domain"/>
    <property type="match status" value="1"/>
</dbReference>
<keyword evidence="3 4" id="KW-0450">Lipoyl</keyword>
<dbReference type="AlphaFoldDB" id="A0A9E6XW36"/>
<dbReference type="EC" id="2.3.1.-" evidence="4"/>
<dbReference type="InterPro" id="IPR011053">
    <property type="entry name" value="Single_hybrid_motif"/>
</dbReference>
<dbReference type="EMBL" id="CP087164">
    <property type="protein sequence ID" value="UGS35567.1"/>
    <property type="molecule type" value="Genomic_DNA"/>
</dbReference>
<dbReference type="KEGG" id="sbae:DSM104329_01960"/>
<proteinExistence type="inferred from homology"/>
<evidence type="ECO:0000256" key="4">
    <source>
        <dbReference type="RuleBase" id="RU003423"/>
    </source>
</evidence>
<feature type="region of interest" description="Disordered" evidence="5">
    <location>
        <begin position="81"/>
        <end position="127"/>
    </location>
</feature>
<dbReference type="Pfam" id="PF00364">
    <property type="entry name" value="Biotin_lipoyl"/>
    <property type="match status" value="1"/>
</dbReference>
<evidence type="ECO:0000313" key="9">
    <source>
        <dbReference type="Proteomes" id="UP001162834"/>
    </source>
</evidence>
<dbReference type="InterPro" id="IPR004167">
    <property type="entry name" value="PSBD"/>
</dbReference>
<dbReference type="InterPro" id="IPR036625">
    <property type="entry name" value="E3-bd_dom_sf"/>
</dbReference>
<dbReference type="GO" id="GO:0016746">
    <property type="term" value="F:acyltransferase activity"/>
    <property type="evidence" value="ECO:0007669"/>
    <property type="project" value="UniProtKB-KW"/>
</dbReference>
<dbReference type="SUPFAM" id="SSF51230">
    <property type="entry name" value="Single hybrid motif"/>
    <property type="match status" value="1"/>
</dbReference>
<feature type="compositionally biased region" description="Pro residues" evidence="5">
    <location>
        <begin position="198"/>
        <end position="212"/>
    </location>
</feature>
<evidence type="ECO:0000313" key="8">
    <source>
        <dbReference type="EMBL" id="UGS35567.1"/>
    </source>
</evidence>
<dbReference type="Pfam" id="PF02817">
    <property type="entry name" value="E3_binding"/>
    <property type="match status" value="1"/>
</dbReference>
<evidence type="ECO:0000256" key="3">
    <source>
        <dbReference type="ARBA" id="ARBA00022823"/>
    </source>
</evidence>
<dbReference type="PANTHER" id="PTHR23151">
    <property type="entry name" value="DIHYDROLIPOAMIDE ACETYL/SUCCINYL-TRANSFERASE-RELATED"/>
    <property type="match status" value="1"/>
</dbReference>
<feature type="region of interest" description="Disordered" evidence="5">
    <location>
        <begin position="187"/>
        <end position="226"/>
    </location>
</feature>
<dbReference type="InterPro" id="IPR045257">
    <property type="entry name" value="E2/Pdx1"/>
</dbReference>
<dbReference type="Proteomes" id="UP001162834">
    <property type="component" value="Chromosome"/>
</dbReference>
<evidence type="ECO:0000256" key="1">
    <source>
        <dbReference type="ARBA" id="ARBA00001938"/>
    </source>
</evidence>
<dbReference type="Pfam" id="PF00198">
    <property type="entry name" value="2-oxoacid_dh"/>
    <property type="match status" value="1"/>
</dbReference>
<sequence length="455" mass="46931">MPEVVMPRLSDSMEEGTILRWLKADGDTVNRGEEIVEIETDKATMPYEADTDGALHIVAAEGTTLPIGAVIATIGTTAEPAAANGSATAPETETAGKPAGQAAEPAPAPAQAPAAPAQAPAAPASAGAGVGVGVGVGAPAAAPGNGGDRVKASPLARRIARERDIDLHALTGTGPDGRIVKSDVLAAAHAPASAPAPAETPTPTPEPAPPETPATAPEPATTAGTKGDVDIHELTRLQQVVARRMAESKATIPDFSIATDVDMAAARALRTQLKDAARTDQPVPSFNDMVVKASALALREFPHANGSYRDGHYELHTRINIGVAVAGQDALVVPTVFDADTKSLGDIARTTRGLAERVRDNTIRPPQLAGGTFTVSNLGMYGITHFTAVINPPQAAILAVGAITQQPVIRNDQITTGHLMTITLTCDHRILYGADAAQFLARIRHLLENPLTLAF</sequence>
<accession>A0A9E6XW36</accession>
<evidence type="ECO:0000259" key="6">
    <source>
        <dbReference type="PROSITE" id="PS50968"/>
    </source>
</evidence>
<evidence type="ECO:0000256" key="5">
    <source>
        <dbReference type="SAM" id="MobiDB-lite"/>
    </source>
</evidence>
<dbReference type="PROSITE" id="PS51826">
    <property type="entry name" value="PSBD"/>
    <property type="match status" value="1"/>
</dbReference>
<dbReference type="GO" id="GO:0006086">
    <property type="term" value="P:pyruvate decarboxylation to acetyl-CoA"/>
    <property type="evidence" value="ECO:0007669"/>
    <property type="project" value="InterPro"/>
</dbReference>
<name>A0A9E6XW36_9ACTN</name>
<dbReference type="RefSeq" id="WP_259315250.1">
    <property type="nucleotide sequence ID" value="NZ_CP087164.1"/>
</dbReference>
<keyword evidence="8" id="KW-0670">Pyruvate</keyword>
<feature type="compositionally biased region" description="Low complexity" evidence="5">
    <location>
        <begin position="95"/>
        <end position="127"/>
    </location>
</feature>
<evidence type="ECO:0000256" key="2">
    <source>
        <dbReference type="ARBA" id="ARBA00007317"/>
    </source>
</evidence>
<dbReference type="CDD" id="cd06849">
    <property type="entry name" value="lipoyl_domain"/>
    <property type="match status" value="1"/>
</dbReference>
<feature type="compositionally biased region" description="Low complexity" evidence="5">
    <location>
        <begin position="213"/>
        <end position="223"/>
    </location>
</feature>
<dbReference type="SUPFAM" id="SSF52777">
    <property type="entry name" value="CoA-dependent acyltransferases"/>
    <property type="match status" value="1"/>
</dbReference>
<comment type="similarity">
    <text evidence="2 4">Belongs to the 2-oxoacid dehydrogenase family.</text>
</comment>
<dbReference type="InterPro" id="IPR023213">
    <property type="entry name" value="CAT-like_dom_sf"/>
</dbReference>
<organism evidence="8 9">
    <name type="scientific">Capillimicrobium parvum</name>
    <dbReference type="NCBI Taxonomy" id="2884022"/>
    <lineage>
        <taxon>Bacteria</taxon>
        <taxon>Bacillati</taxon>
        <taxon>Actinomycetota</taxon>
        <taxon>Thermoleophilia</taxon>
        <taxon>Solirubrobacterales</taxon>
        <taxon>Capillimicrobiaceae</taxon>
        <taxon>Capillimicrobium</taxon>
    </lineage>
</organism>
<dbReference type="InterPro" id="IPR001078">
    <property type="entry name" value="2-oxoacid_DH_actylTfrase"/>
</dbReference>
<dbReference type="GO" id="GO:0045254">
    <property type="term" value="C:pyruvate dehydrogenase complex"/>
    <property type="evidence" value="ECO:0007669"/>
    <property type="project" value="InterPro"/>
</dbReference>
<feature type="compositionally biased region" description="Low complexity" evidence="5">
    <location>
        <begin position="187"/>
        <end position="197"/>
    </location>
</feature>
<reference evidence="8" key="1">
    <citation type="journal article" date="2022" name="Int. J. Syst. Evol. Microbiol.">
        <title>Pseudomonas aegrilactucae sp. nov. and Pseudomonas morbosilactucae sp. nov., pathogens causing bacterial rot of lettuce in Japan.</title>
        <authorList>
            <person name="Sawada H."/>
            <person name="Fujikawa T."/>
            <person name="Satou M."/>
        </authorList>
    </citation>
    <scope>NUCLEOTIDE SEQUENCE</scope>
    <source>
        <strain evidence="8">0166_1</strain>
    </source>
</reference>
<keyword evidence="4 8" id="KW-0012">Acyltransferase</keyword>
<protein>
    <recommendedName>
        <fullName evidence="4">Dihydrolipoamide acetyltransferase component of pyruvate dehydrogenase complex</fullName>
        <ecNumber evidence="4">2.3.1.-</ecNumber>
    </recommendedName>
</protein>
<dbReference type="Gene3D" id="3.30.559.10">
    <property type="entry name" value="Chloramphenicol acetyltransferase-like domain"/>
    <property type="match status" value="1"/>
</dbReference>
<keyword evidence="9" id="KW-1185">Reference proteome</keyword>
<dbReference type="PROSITE" id="PS50968">
    <property type="entry name" value="BIOTINYL_LIPOYL"/>
    <property type="match status" value="1"/>
</dbReference>
<feature type="domain" description="Lipoyl-binding" evidence="6">
    <location>
        <begin position="1"/>
        <end position="75"/>
    </location>
</feature>
<gene>
    <name evidence="8" type="primary">pdhC_3</name>
    <name evidence="8" type="ORF">DSM104329_01960</name>
</gene>
<feature type="domain" description="Peripheral subunit-binding (PSBD)" evidence="7">
    <location>
        <begin position="151"/>
        <end position="188"/>
    </location>
</feature>
<dbReference type="PANTHER" id="PTHR23151:SF90">
    <property type="entry name" value="DIHYDROLIPOYLLYSINE-RESIDUE ACETYLTRANSFERASE COMPONENT OF PYRUVATE DEHYDROGENASE COMPLEX, MITOCHONDRIAL-RELATED"/>
    <property type="match status" value="1"/>
</dbReference>